<dbReference type="GO" id="GO:0016740">
    <property type="term" value="F:transferase activity"/>
    <property type="evidence" value="ECO:0007669"/>
    <property type="project" value="UniProtKB-KW"/>
</dbReference>
<keyword evidence="3" id="KW-1185">Reference proteome</keyword>
<dbReference type="Gene3D" id="3.20.20.105">
    <property type="entry name" value="Queuine tRNA-ribosyltransferase-like"/>
    <property type="match status" value="1"/>
</dbReference>
<protein>
    <submittedName>
        <fullName evidence="2">tRNA-ribosyltransferase</fullName>
    </submittedName>
</protein>
<dbReference type="GO" id="GO:0007165">
    <property type="term" value="P:signal transduction"/>
    <property type="evidence" value="ECO:0007669"/>
    <property type="project" value="InterPro"/>
</dbReference>
<keyword evidence="2" id="KW-0808">Transferase</keyword>
<evidence type="ECO:0000259" key="1">
    <source>
        <dbReference type="Pfam" id="PF13676"/>
    </source>
</evidence>
<evidence type="ECO:0000313" key="2">
    <source>
        <dbReference type="EMBL" id="PVA09070.1"/>
    </source>
</evidence>
<dbReference type="InterPro" id="IPR036511">
    <property type="entry name" value="TGT-like_sf"/>
</dbReference>
<evidence type="ECO:0000313" key="3">
    <source>
        <dbReference type="Proteomes" id="UP000244446"/>
    </source>
</evidence>
<name>A0A2T7G3U9_9RHOB</name>
<sequence>MFSKEIQLLADLVLIYGSEDKNIAKKLVKHLETRWSVWWDEYIKERFAEEINQEIQSASCVIVLWSKTSIKKDTVRDDVQLAKDHKVCIVGVTLDDSKPAYGFGGYSSTSFSSWDGKADHQKYEALFSRLLSVLPSPQAPDRPINIANGRLQLPTLFLSVSSFETQLVPDQAVKALTIAKAPAILVSAWDLVERREPASLISELRAFRETGGFVLLDSGNYESSRLMMHEWEPEDLAQALRHDLHDWVFCFDKLAHFNFDKDTTPEGISDKIVNMAKRDQGFTNAPILPVVHAPPSPNSGYQFELIPEITRVVAEALQPQLIGIPERELGAGIVQRVKTMRAIRKELDTLSFYQPVHLLGTGNPWTVAIMAAAGADTFDGLEWCRTVVDHENDRLNHFQHFDLFAWQAELSSSIVVQEALKEGSGVDYSGKVAFHNLEYFLDFEIKLREAASKGRLESFVGARLGKAAVQVLHEAAPELFDHDL</sequence>
<dbReference type="SUPFAM" id="SSF51713">
    <property type="entry name" value="tRNA-guanine transglycosylase"/>
    <property type="match status" value="1"/>
</dbReference>
<dbReference type="Pfam" id="PF13676">
    <property type="entry name" value="TIR_2"/>
    <property type="match status" value="1"/>
</dbReference>
<dbReference type="GO" id="GO:0006400">
    <property type="term" value="P:tRNA modification"/>
    <property type="evidence" value="ECO:0007669"/>
    <property type="project" value="InterPro"/>
</dbReference>
<accession>A0A2T7G3U9</accession>
<organism evidence="2 3">
    <name type="scientific">Pelagivirga sediminicola</name>
    <dbReference type="NCBI Taxonomy" id="2170575"/>
    <lineage>
        <taxon>Bacteria</taxon>
        <taxon>Pseudomonadati</taxon>
        <taxon>Pseudomonadota</taxon>
        <taxon>Alphaproteobacteria</taxon>
        <taxon>Rhodobacterales</taxon>
        <taxon>Paracoccaceae</taxon>
        <taxon>Pelagivirga</taxon>
    </lineage>
</organism>
<dbReference type="AlphaFoldDB" id="A0A2T7G3U9"/>
<dbReference type="EMBL" id="QCYH01000012">
    <property type="protein sequence ID" value="PVA09070.1"/>
    <property type="molecule type" value="Genomic_DNA"/>
</dbReference>
<reference evidence="2 3" key="1">
    <citation type="submission" date="2018-04" db="EMBL/GenBank/DDBJ databases">
        <title>Pelagivirga bohaiensis gen. nov., sp. nov., a bacterium isolated from the Bohai Sea.</title>
        <authorList>
            <person name="Ji X."/>
        </authorList>
    </citation>
    <scope>NUCLEOTIDE SEQUENCE [LARGE SCALE GENOMIC DNA]</scope>
    <source>
        <strain evidence="2 3">BH-SD19</strain>
    </source>
</reference>
<proteinExistence type="predicted"/>
<dbReference type="InterPro" id="IPR035897">
    <property type="entry name" value="Toll_tir_struct_dom_sf"/>
</dbReference>
<dbReference type="Gene3D" id="3.40.50.10140">
    <property type="entry name" value="Toll/interleukin-1 receptor homology (TIR) domain"/>
    <property type="match status" value="1"/>
</dbReference>
<dbReference type="SUPFAM" id="SSF52200">
    <property type="entry name" value="Toll/Interleukin receptor TIR domain"/>
    <property type="match status" value="1"/>
</dbReference>
<dbReference type="Proteomes" id="UP000244446">
    <property type="component" value="Unassembled WGS sequence"/>
</dbReference>
<dbReference type="InterPro" id="IPR000157">
    <property type="entry name" value="TIR_dom"/>
</dbReference>
<comment type="caution">
    <text evidence="2">The sequence shown here is derived from an EMBL/GenBank/DDBJ whole genome shotgun (WGS) entry which is preliminary data.</text>
</comment>
<gene>
    <name evidence="2" type="ORF">DC366_16065</name>
</gene>
<feature type="domain" description="TIR" evidence="1">
    <location>
        <begin position="15"/>
        <end position="124"/>
    </location>
</feature>
<dbReference type="OrthoDB" id="8457080at2"/>